<evidence type="ECO:0000313" key="1">
    <source>
        <dbReference type="EMBL" id="ADH03171.1"/>
    </source>
</evidence>
<organism evidence="1 2">
    <name type="scientific">Bacillus phage W.Ph</name>
    <dbReference type="NCBI Taxonomy" id="764595"/>
    <lineage>
        <taxon>Viruses</taxon>
        <taxon>Duplodnaviria</taxon>
        <taxon>Heunggongvirae</taxon>
        <taxon>Uroviricota</taxon>
        <taxon>Caudoviricetes</taxon>
        <taxon>Herelleviridae</taxon>
        <taxon>Bastillevirinae</taxon>
        <taxon>Wphvirus</taxon>
        <taxon>Wphvirus WPh</taxon>
    </lineage>
</organism>
<reference evidence="1 2" key="1">
    <citation type="submission" date="2013-01" db="EMBL/GenBank/DDBJ databases">
        <title>Large myovirus of Bacillus.</title>
        <authorList>
            <person name="Klumpp J."/>
            <person name="Beyer W."/>
            <person name="Loessner M.J."/>
        </authorList>
    </citation>
    <scope>NUCLEOTIDE SEQUENCE [LARGE SCALE GENOMIC DNA]</scope>
</reference>
<evidence type="ECO:0000313" key="2">
    <source>
        <dbReference type="Proteomes" id="UP000005445"/>
    </source>
</evidence>
<dbReference type="GeneID" id="11536681"/>
<accession>G9B1C6</accession>
<dbReference type="Proteomes" id="UP000005445">
    <property type="component" value="Segment"/>
</dbReference>
<protein>
    <submittedName>
        <fullName evidence="1">Gp25</fullName>
    </submittedName>
</protein>
<sequence length="139" mass="16375">MTIKFYSKPDIPSKFDIKDFKPDIELTRLVDNFHDETKRMIDEAVQELDNKIREEIEFGIVSSGYDYEAYTISKTGPEIPSIITLYPSEKTLILLGVIEHRPDHEHFTNIQTFKFRLFDGYNEVYKGSRIFSTQVKTHY</sequence>
<name>G9B1C6_9CAUD</name>
<proteinExistence type="predicted"/>
<dbReference type="RefSeq" id="YP_004957040.1">
    <property type="nucleotide sequence ID" value="NC_016563.1"/>
</dbReference>
<dbReference type="KEGG" id="vg:11536681"/>
<dbReference type="OrthoDB" id="13608at10239"/>
<keyword evidence="2" id="KW-1185">Reference proteome</keyword>
<dbReference type="EMBL" id="HM144387">
    <property type="protein sequence ID" value="ADH03171.1"/>
    <property type="molecule type" value="Genomic_DNA"/>
</dbReference>